<evidence type="ECO:0000313" key="1">
    <source>
        <dbReference type="EMBL" id="GAH39718.1"/>
    </source>
</evidence>
<name>X1H359_9ZZZZ</name>
<sequence length="177" mass="20655">SSIPNLIYIATYDEKSKPVNVLRILRKLSRTFILKFSIDAILNWKGNTNAFKSFENILEAFVEEELNESDTEFKERVVDLFKSVEERLNEESNLKALRSKLDPPPNLPPYCNQIPRFTTLKKINPKYYLTGETSQKVFYQIDGHKSIRQITEKLDLKHVQVYNICKNLVKLGFIGLR</sequence>
<organism evidence="1">
    <name type="scientific">marine sediment metagenome</name>
    <dbReference type="NCBI Taxonomy" id="412755"/>
    <lineage>
        <taxon>unclassified sequences</taxon>
        <taxon>metagenomes</taxon>
        <taxon>ecological metagenomes</taxon>
    </lineage>
</organism>
<protein>
    <submittedName>
        <fullName evidence="1">Uncharacterized protein</fullName>
    </submittedName>
</protein>
<comment type="caution">
    <text evidence="1">The sequence shown here is derived from an EMBL/GenBank/DDBJ whole genome shotgun (WGS) entry which is preliminary data.</text>
</comment>
<gene>
    <name evidence="1" type="ORF">S03H2_22769</name>
</gene>
<dbReference type="AlphaFoldDB" id="X1H359"/>
<feature type="non-terminal residue" evidence="1">
    <location>
        <position position="1"/>
    </location>
</feature>
<accession>X1H359</accession>
<reference evidence="1" key="1">
    <citation type="journal article" date="2014" name="Front. Microbiol.">
        <title>High frequency of phylogenetically diverse reductive dehalogenase-homologous genes in deep subseafloor sedimentary metagenomes.</title>
        <authorList>
            <person name="Kawai M."/>
            <person name="Futagami T."/>
            <person name="Toyoda A."/>
            <person name="Takaki Y."/>
            <person name="Nishi S."/>
            <person name="Hori S."/>
            <person name="Arai W."/>
            <person name="Tsubouchi T."/>
            <person name="Morono Y."/>
            <person name="Uchiyama I."/>
            <person name="Ito T."/>
            <person name="Fujiyama A."/>
            <person name="Inagaki F."/>
            <person name="Takami H."/>
        </authorList>
    </citation>
    <scope>NUCLEOTIDE SEQUENCE</scope>
    <source>
        <strain evidence="1">Expedition CK06-06</strain>
    </source>
</reference>
<dbReference type="EMBL" id="BARU01012318">
    <property type="protein sequence ID" value="GAH39718.1"/>
    <property type="molecule type" value="Genomic_DNA"/>
</dbReference>
<proteinExistence type="predicted"/>